<comment type="caution">
    <text evidence="2">The sequence shown here is derived from an EMBL/GenBank/DDBJ whole genome shotgun (WGS) entry which is preliminary data.</text>
</comment>
<feature type="compositionally biased region" description="Acidic residues" evidence="1">
    <location>
        <begin position="88"/>
        <end position="99"/>
    </location>
</feature>
<name>A0A699KVQ7_TANCI</name>
<gene>
    <name evidence="2" type="ORF">Tci_676851</name>
</gene>
<evidence type="ECO:0000313" key="2">
    <source>
        <dbReference type="EMBL" id="GFB04880.1"/>
    </source>
</evidence>
<feature type="region of interest" description="Disordered" evidence="1">
    <location>
        <begin position="88"/>
        <end position="114"/>
    </location>
</feature>
<protein>
    <submittedName>
        <fullName evidence="2">Uncharacterized protein</fullName>
    </submittedName>
</protein>
<evidence type="ECO:0000256" key="1">
    <source>
        <dbReference type="SAM" id="MobiDB-lite"/>
    </source>
</evidence>
<reference evidence="2" key="1">
    <citation type="journal article" date="2019" name="Sci. Rep.">
        <title>Draft genome of Tanacetum cinerariifolium, the natural source of mosquito coil.</title>
        <authorList>
            <person name="Yamashiro T."/>
            <person name="Shiraishi A."/>
            <person name="Satake H."/>
            <person name="Nakayama K."/>
        </authorList>
    </citation>
    <scope>NUCLEOTIDE SEQUENCE</scope>
</reference>
<organism evidence="2">
    <name type="scientific">Tanacetum cinerariifolium</name>
    <name type="common">Dalmatian daisy</name>
    <name type="synonym">Chrysanthemum cinerariifolium</name>
    <dbReference type="NCBI Taxonomy" id="118510"/>
    <lineage>
        <taxon>Eukaryota</taxon>
        <taxon>Viridiplantae</taxon>
        <taxon>Streptophyta</taxon>
        <taxon>Embryophyta</taxon>
        <taxon>Tracheophyta</taxon>
        <taxon>Spermatophyta</taxon>
        <taxon>Magnoliopsida</taxon>
        <taxon>eudicotyledons</taxon>
        <taxon>Gunneridae</taxon>
        <taxon>Pentapetalae</taxon>
        <taxon>asterids</taxon>
        <taxon>campanulids</taxon>
        <taxon>Asterales</taxon>
        <taxon>Asteraceae</taxon>
        <taxon>Asteroideae</taxon>
        <taxon>Anthemideae</taxon>
        <taxon>Anthemidinae</taxon>
        <taxon>Tanacetum</taxon>
    </lineage>
</organism>
<sequence>MSLHQEALDTCAALTKRVEHLKYDKVDQALEIKKLKRRVKKLKKGNMVRVLKLRRLKRVGTLKRVDTSEDTVMDDASNQGRIIDEMDKDDDVALMDDKEEDKKDEEAKDDEPAEVQEVVDVVSTAKLIIEVVTAANSSLEESKEYTWSSKGQELEANRIMCFGVDAAMDLKEKHHVFNAAGEELSAAKQSCCCWIVLLKKD</sequence>
<proteinExistence type="predicted"/>
<accession>A0A699KVQ7</accession>
<dbReference type="AlphaFoldDB" id="A0A699KVQ7"/>
<dbReference type="EMBL" id="BKCJ010540989">
    <property type="protein sequence ID" value="GFB04880.1"/>
    <property type="molecule type" value="Genomic_DNA"/>
</dbReference>